<name>A0A382UXB2_9ZZZZ</name>
<keyword evidence="1" id="KW-0560">Oxidoreductase</keyword>
<dbReference type="InterPro" id="IPR006115">
    <property type="entry name" value="6PGDH_NADP-bd"/>
</dbReference>
<dbReference type="Gene3D" id="3.40.50.720">
    <property type="entry name" value="NAD(P)-binding Rossmann-like Domain"/>
    <property type="match status" value="1"/>
</dbReference>
<dbReference type="GO" id="GO:0051287">
    <property type="term" value="F:NAD binding"/>
    <property type="evidence" value="ECO:0007669"/>
    <property type="project" value="InterPro"/>
</dbReference>
<dbReference type="Pfam" id="PF03446">
    <property type="entry name" value="NAD_binding_2"/>
    <property type="match status" value="1"/>
</dbReference>
<dbReference type="InterPro" id="IPR051265">
    <property type="entry name" value="HIBADH-related_NP60_sf"/>
</dbReference>
<evidence type="ECO:0000256" key="1">
    <source>
        <dbReference type="ARBA" id="ARBA00023002"/>
    </source>
</evidence>
<evidence type="ECO:0000259" key="3">
    <source>
        <dbReference type="Pfam" id="PF03446"/>
    </source>
</evidence>
<dbReference type="InterPro" id="IPR015815">
    <property type="entry name" value="HIBADH-related"/>
</dbReference>
<dbReference type="Pfam" id="PF14833">
    <property type="entry name" value="NAD_binding_11"/>
    <property type="match status" value="1"/>
</dbReference>
<dbReference type="PANTHER" id="PTHR43580">
    <property type="entry name" value="OXIDOREDUCTASE GLYR1-RELATED"/>
    <property type="match status" value="1"/>
</dbReference>
<gene>
    <name evidence="5" type="ORF">METZ01_LOCUS391766</name>
</gene>
<feature type="domain" description="6-phosphogluconate dehydrogenase NADP-binding" evidence="3">
    <location>
        <begin position="10"/>
        <end position="169"/>
    </location>
</feature>
<evidence type="ECO:0000313" key="5">
    <source>
        <dbReference type="EMBL" id="SVD38912.1"/>
    </source>
</evidence>
<proteinExistence type="predicted"/>
<dbReference type="InterPro" id="IPR036291">
    <property type="entry name" value="NAD(P)-bd_dom_sf"/>
</dbReference>
<evidence type="ECO:0000259" key="4">
    <source>
        <dbReference type="Pfam" id="PF14833"/>
    </source>
</evidence>
<dbReference type="GO" id="GO:0016491">
    <property type="term" value="F:oxidoreductase activity"/>
    <property type="evidence" value="ECO:0007669"/>
    <property type="project" value="UniProtKB-KW"/>
</dbReference>
<dbReference type="InterPro" id="IPR013328">
    <property type="entry name" value="6PGD_dom2"/>
</dbReference>
<feature type="domain" description="3-hydroxyisobutyrate dehydrogenase-like NAD-binding" evidence="4">
    <location>
        <begin position="175"/>
        <end position="255"/>
    </location>
</feature>
<keyword evidence="2" id="KW-0520">NAD</keyword>
<accession>A0A382UXB2</accession>
<protein>
    <recommendedName>
        <fullName evidence="6">6-phosphogluconate dehydrogenase NADP-binding domain-containing protein</fullName>
    </recommendedName>
</protein>
<sequence>MSEVQRSLQNIGWIGLGKMGHPMAINLIKAGKKLSVFNRTAKKTMNHESLGGTAINSVKELASSSDVIFTMISDDKAIEEIALADDGIIANSKENVTLIDMSTISPAMSAKVAEAALKRNIDYLRAPVNGTVMQAEAGSLVILCSGPKTAHEDCLPLMEILGNKIFYIGRDEQARFLKLSINSMVGISSSMMGEALAFGEAGGLDWDTMIDVIASSAVGSPLFNFKKETLKKRNFTPAFTARQMAKDFDLVLDTAN</sequence>
<dbReference type="Gene3D" id="1.10.1040.10">
    <property type="entry name" value="N-(1-d-carboxylethyl)-l-norvaline Dehydrogenase, domain 2"/>
    <property type="match status" value="1"/>
</dbReference>
<dbReference type="PANTHER" id="PTHR43580:SF2">
    <property type="entry name" value="CYTOKINE-LIKE NUCLEAR FACTOR N-PAC"/>
    <property type="match status" value="1"/>
</dbReference>
<dbReference type="InterPro" id="IPR008927">
    <property type="entry name" value="6-PGluconate_DH-like_C_sf"/>
</dbReference>
<dbReference type="InterPro" id="IPR029154">
    <property type="entry name" value="HIBADH-like_NADP-bd"/>
</dbReference>
<evidence type="ECO:0008006" key="6">
    <source>
        <dbReference type="Google" id="ProtNLM"/>
    </source>
</evidence>
<feature type="non-terminal residue" evidence="5">
    <location>
        <position position="256"/>
    </location>
</feature>
<dbReference type="GO" id="GO:0050661">
    <property type="term" value="F:NADP binding"/>
    <property type="evidence" value="ECO:0007669"/>
    <property type="project" value="InterPro"/>
</dbReference>
<dbReference type="SUPFAM" id="SSF51735">
    <property type="entry name" value="NAD(P)-binding Rossmann-fold domains"/>
    <property type="match status" value="1"/>
</dbReference>
<evidence type="ECO:0000256" key="2">
    <source>
        <dbReference type="ARBA" id="ARBA00023027"/>
    </source>
</evidence>
<dbReference type="AlphaFoldDB" id="A0A382UXB2"/>
<dbReference type="SUPFAM" id="SSF48179">
    <property type="entry name" value="6-phosphogluconate dehydrogenase C-terminal domain-like"/>
    <property type="match status" value="1"/>
</dbReference>
<organism evidence="5">
    <name type="scientific">marine metagenome</name>
    <dbReference type="NCBI Taxonomy" id="408172"/>
    <lineage>
        <taxon>unclassified sequences</taxon>
        <taxon>metagenomes</taxon>
        <taxon>ecological metagenomes</taxon>
    </lineage>
</organism>
<reference evidence="5" key="1">
    <citation type="submission" date="2018-05" db="EMBL/GenBank/DDBJ databases">
        <authorList>
            <person name="Lanie J.A."/>
            <person name="Ng W.-L."/>
            <person name="Kazmierczak K.M."/>
            <person name="Andrzejewski T.M."/>
            <person name="Davidsen T.M."/>
            <person name="Wayne K.J."/>
            <person name="Tettelin H."/>
            <person name="Glass J.I."/>
            <person name="Rusch D."/>
            <person name="Podicherti R."/>
            <person name="Tsui H.-C.T."/>
            <person name="Winkler M.E."/>
        </authorList>
    </citation>
    <scope>NUCLEOTIDE SEQUENCE</scope>
</reference>
<dbReference type="EMBL" id="UINC01147535">
    <property type="protein sequence ID" value="SVD38912.1"/>
    <property type="molecule type" value="Genomic_DNA"/>
</dbReference>
<dbReference type="PIRSF" id="PIRSF000103">
    <property type="entry name" value="HIBADH"/>
    <property type="match status" value="1"/>
</dbReference>